<sequence>MSDNQSSTVSDRVFHNYPGAAYILPSDEQEGERLRLQHRVWKTAFEGRILLPPFRGQASYVVLDSGTGTEIASQLAPGAILHGIDIEKRLFPPSHPSNMSFSVASITSLPDEWSDKFDFVHQRLLVLGLKNKEWPLAVEQIFRVLSPGGWVQFGEFGDWRIGPVTEKHRRMYKALLDSRGLNLDIYADLPEILQKANFTNITVEKRAIPVGSWAGKEGVGSRNNFMSVFRSMKAFVLQSGGLGFVETEEDFDHFIDAVEKEWDETEGAEVNAFIIYAQRPAQ</sequence>
<keyword evidence="2" id="KW-1185">Reference proteome</keyword>
<dbReference type="PANTHER" id="PTHR43591">
    <property type="entry name" value="METHYLTRANSFERASE"/>
    <property type="match status" value="1"/>
</dbReference>
<dbReference type="PANTHER" id="PTHR43591:SF110">
    <property type="entry name" value="RHODANESE DOMAIN-CONTAINING PROTEIN"/>
    <property type="match status" value="1"/>
</dbReference>
<reference evidence="1 2" key="1">
    <citation type="submission" date="2019-02" db="EMBL/GenBank/DDBJ databases">
        <title>Genome sequencing of the rare red list fungi Phellinidium pouzarii.</title>
        <authorList>
            <person name="Buettner E."/>
            <person name="Kellner H."/>
        </authorList>
    </citation>
    <scope>NUCLEOTIDE SEQUENCE [LARGE SCALE GENOMIC DNA]</scope>
    <source>
        <strain evidence="1 2">DSM 108285</strain>
    </source>
</reference>
<comment type="caution">
    <text evidence="1">The sequence shown here is derived from an EMBL/GenBank/DDBJ whole genome shotgun (WGS) entry which is preliminary data.</text>
</comment>
<organism evidence="1 2">
    <name type="scientific">Phellinidium pouzarii</name>
    <dbReference type="NCBI Taxonomy" id="167371"/>
    <lineage>
        <taxon>Eukaryota</taxon>
        <taxon>Fungi</taxon>
        <taxon>Dikarya</taxon>
        <taxon>Basidiomycota</taxon>
        <taxon>Agaricomycotina</taxon>
        <taxon>Agaricomycetes</taxon>
        <taxon>Hymenochaetales</taxon>
        <taxon>Hymenochaetaceae</taxon>
        <taxon>Phellinidium</taxon>
    </lineage>
</organism>
<dbReference type="Proteomes" id="UP000308199">
    <property type="component" value="Unassembled WGS sequence"/>
</dbReference>
<name>A0A4S4KE00_9AGAM</name>
<dbReference type="OrthoDB" id="184880at2759"/>
<evidence type="ECO:0000313" key="2">
    <source>
        <dbReference type="Proteomes" id="UP000308199"/>
    </source>
</evidence>
<gene>
    <name evidence="1" type="ORF">EW145_g7812</name>
</gene>
<dbReference type="EMBL" id="SGPK01000894">
    <property type="protein sequence ID" value="THG96243.1"/>
    <property type="molecule type" value="Genomic_DNA"/>
</dbReference>
<dbReference type="Gene3D" id="3.40.50.150">
    <property type="entry name" value="Vaccinia Virus protein VP39"/>
    <property type="match status" value="1"/>
</dbReference>
<accession>A0A4S4KE00</accession>
<dbReference type="InterPro" id="IPR029063">
    <property type="entry name" value="SAM-dependent_MTases_sf"/>
</dbReference>
<proteinExistence type="predicted"/>
<dbReference type="SUPFAM" id="SSF53335">
    <property type="entry name" value="S-adenosyl-L-methionine-dependent methyltransferases"/>
    <property type="match status" value="1"/>
</dbReference>
<evidence type="ECO:0000313" key="1">
    <source>
        <dbReference type="EMBL" id="THG96243.1"/>
    </source>
</evidence>
<protein>
    <submittedName>
        <fullName evidence="1">Uncharacterized protein</fullName>
    </submittedName>
</protein>
<dbReference type="Pfam" id="PF13489">
    <property type="entry name" value="Methyltransf_23"/>
    <property type="match status" value="1"/>
</dbReference>
<dbReference type="AlphaFoldDB" id="A0A4S4KE00"/>